<dbReference type="HOGENOM" id="CLU_433583_0_0_1"/>
<comment type="similarity">
    <text evidence="1">Belongs to the methyltransferase superfamily. LaeA methyltransferase family.</text>
</comment>
<evidence type="ECO:0000259" key="3">
    <source>
        <dbReference type="Pfam" id="PF13847"/>
    </source>
</evidence>
<feature type="signal peptide" evidence="2">
    <location>
        <begin position="1"/>
        <end position="18"/>
    </location>
</feature>
<gene>
    <name evidence="4" type="ORF">S7711_08129</name>
</gene>
<dbReference type="PANTHER" id="PTHR43591:SF24">
    <property type="entry name" value="2-METHOXY-6-POLYPRENYL-1,4-BENZOQUINOL METHYLASE, MITOCHONDRIAL"/>
    <property type="match status" value="1"/>
</dbReference>
<feature type="domain" description="Methyltransferase" evidence="3">
    <location>
        <begin position="384"/>
        <end position="496"/>
    </location>
</feature>
<dbReference type="CDD" id="cd02440">
    <property type="entry name" value="AdoMet_MTases"/>
    <property type="match status" value="1"/>
</dbReference>
<dbReference type="GO" id="GO:0008168">
    <property type="term" value="F:methyltransferase activity"/>
    <property type="evidence" value="ECO:0007669"/>
    <property type="project" value="TreeGrafter"/>
</dbReference>
<dbReference type="Proteomes" id="UP000028045">
    <property type="component" value="Unassembled WGS sequence"/>
</dbReference>
<protein>
    <recommendedName>
        <fullName evidence="3">Methyltransferase domain-containing protein</fullName>
    </recommendedName>
</protein>
<sequence>MKTSSVLASLAVVLGAQGAVVPPCVHCRQDSCMDAVVQSECGDYLVIVETPATETVFETAYATVVPTQVSLVTLSTTVINNITTTIPVLAYQTVDYTVTVTEAATATSTVFETQTITAQPAPTAVKRGVIEEDYDMPEYAAACTDIFQYSSACSCVGFTPSTSTAATPYTTSTLTSTVTPFTSTVLSTIETISFTEIGNTIPLTTTTATVTVSQAVETVSVTTTVATASTTEVAYTTVTPVPAPTPTVYITIGEDAFVGDIRIPPGAQIGVMLAIRQTILPARLAVDPISGSVDLIQTPATIDTYSLYHYAQNTGYSYLQFTTQRVASIIGVAKASIDKSLDKLRASIMSSYTMAHTQAVLSSHKSRTIHNSAAFLIPHLRPTDHVLDIGCGPGTITAGFAEQCNQGRVVGVDQAQSVIDDASTAHPHSKYPNLGFQTGDVLAGLPFADGSFDVIYTSQTLIHIPDPVKAIKEAYRLLKPGGILAMREADSTAWYPHLPGLDFYTRALDAMVRSSGAPGFHECRALHAWARQAGFDRSKMKLGGSVQIYASPEEREWWAQGLLGRLDPDSQGGKTMRGLTVAWPLAEGEKTAKEKVVGEDGIGIMERDLKRWIDEEDGSFAVYQVEVLCWK</sequence>
<dbReference type="AlphaFoldDB" id="A0A084AVP3"/>
<reference evidence="4 5" key="1">
    <citation type="journal article" date="2014" name="BMC Genomics">
        <title>Comparative genome sequencing reveals chemotype-specific gene clusters in the toxigenic black mold Stachybotrys.</title>
        <authorList>
            <person name="Semeiks J."/>
            <person name="Borek D."/>
            <person name="Otwinowski Z."/>
            <person name="Grishin N.V."/>
        </authorList>
    </citation>
    <scope>NUCLEOTIDE SEQUENCE [LARGE SCALE GENOMIC DNA]</scope>
    <source>
        <strain evidence="5">CBS 109288 / IBT 7711</strain>
    </source>
</reference>
<evidence type="ECO:0000256" key="2">
    <source>
        <dbReference type="SAM" id="SignalP"/>
    </source>
</evidence>
<evidence type="ECO:0000313" key="5">
    <source>
        <dbReference type="Proteomes" id="UP000028045"/>
    </source>
</evidence>
<organism evidence="4 5">
    <name type="scientific">Stachybotrys chartarum (strain CBS 109288 / IBT 7711)</name>
    <name type="common">Toxic black mold</name>
    <name type="synonym">Stilbospora chartarum</name>
    <dbReference type="NCBI Taxonomy" id="1280523"/>
    <lineage>
        <taxon>Eukaryota</taxon>
        <taxon>Fungi</taxon>
        <taxon>Dikarya</taxon>
        <taxon>Ascomycota</taxon>
        <taxon>Pezizomycotina</taxon>
        <taxon>Sordariomycetes</taxon>
        <taxon>Hypocreomycetidae</taxon>
        <taxon>Hypocreales</taxon>
        <taxon>Stachybotryaceae</taxon>
        <taxon>Stachybotrys</taxon>
    </lineage>
</organism>
<dbReference type="Pfam" id="PF13847">
    <property type="entry name" value="Methyltransf_31"/>
    <property type="match status" value="1"/>
</dbReference>
<dbReference type="Gene3D" id="3.40.50.150">
    <property type="entry name" value="Vaccinia Virus protein VP39"/>
    <property type="match status" value="1"/>
</dbReference>
<evidence type="ECO:0000256" key="1">
    <source>
        <dbReference type="ARBA" id="ARBA00038158"/>
    </source>
</evidence>
<dbReference type="InterPro" id="IPR029063">
    <property type="entry name" value="SAM-dependent_MTases_sf"/>
</dbReference>
<keyword evidence="2" id="KW-0732">Signal</keyword>
<evidence type="ECO:0000313" key="4">
    <source>
        <dbReference type="EMBL" id="KEY69372.1"/>
    </source>
</evidence>
<feature type="chain" id="PRO_5001771217" description="Methyltransferase domain-containing protein" evidence="2">
    <location>
        <begin position="19"/>
        <end position="631"/>
    </location>
</feature>
<name>A0A084AVP3_STACB</name>
<proteinExistence type="inferred from homology"/>
<dbReference type="SUPFAM" id="SSF53335">
    <property type="entry name" value="S-adenosyl-L-methionine-dependent methyltransferases"/>
    <property type="match status" value="1"/>
</dbReference>
<accession>A0A084AVP3</accession>
<keyword evidence="5" id="KW-1185">Reference proteome</keyword>
<dbReference type="InterPro" id="IPR025714">
    <property type="entry name" value="Methyltranfer_dom"/>
</dbReference>
<dbReference type="OrthoDB" id="10017101at2759"/>
<dbReference type="EMBL" id="KL648530">
    <property type="protein sequence ID" value="KEY69372.1"/>
    <property type="molecule type" value="Genomic_DNA"/>
</dbReference>
<dbReference type="PANTHER" id="PTHR43591">
    <property type="entry name" value="METHYLTRANSFERASE"/>
    <property type="match status" value="1"/>
</dbReference>